<protein>
    <submittedName>
        <fullName evidence="1">Phage I-like protein</fullName>
    </submittedName>
</protein>
<name>A0A285UY87_9HYPH</name>
<keyword evidence="2" id="KW-1185">Reference proteome</keyword>
<gene>
    <name evidence="1" type="ORF">SAMN05892877_12374</name>
</gene>
<dbReference type="Proteomes" id="UP000219167">
    <property type="component" value="Unassembled WGS sequence"/>
</dbReference>
<dbReference type="EMBL" id="OBQD01000023">
    <property type="protein sequence ID" value="SOC46647.1"/>
    <property type="molecule type" value="Genomic_DNA"/>
</dbReference>
<proteinExistence type="predicted"/>
<dbReference type="OrthoDB" id="7306769at2"/>
<organism evidence="1 2">
    <name type="scientific">Rhizobium subbaraonis</name>
    <dbReference type="NCBI Taxonomy" id="908946"/>
    <lineage>
        <taxon>Bacteria</taxon>
        <taxon>Pseudomonadati</taxon>
        <taxon>Pseudomonadota</taxon>
        <taxon>Alphaproteobacteria</taxon>
        <taxon>Hyphomicrobiales</taxon>
        <taxon>Rhizobiaceae</taxon>
        <taxon>Rhizobium/Agrobacterium group</taxon>
        <taxon>Rhizobium</taxon>
    </lineage>
</organism>
<dbReference type="RefSeq" id="WP_097142737.1">
    <property type="nucleotide sequence ID" value="NZ_OBQD01000023.1"/>
</dbReference>
<dbReference type="InterPro" id="IPR012106">
    <property type="entry name" value="Phage_Mu_Gp1"/>
</dbReference>
<evidence type="ECO:0000313" key="1">
    <source>
        <dbReference type="EMBL" id="SOC46647.1"/>
    </source>
</evidence>
<sequence>MTNRSFISLHSASDAASSVALCSAVALPDDAADAPEWIHLVPTGQLLSTFDGRGPYRVADAAALARISLQAADGARLVLDENHSTDLAAPKGEPAPARGWITDLQARDDGIWGKVEWTKAGAALMADRAYRHISPVISHRADGLVTAILRASLVNKPNLRGLTALHQEQPMEFLKKLAASLGLPETASEADVLAAVGRRDQTALQSALDPIAAAAGVAAGSDAAAVLAGVQRLKTSTSDGAVITALQSELADLGTKFAALRTSTATEKATAFVDGEIKKGRVGVKPLRDHYIAMHAQDPARVEKEIGALPVIGSASAATAAAPTLDKDGNVTLDDGQRHIAQLMGVDPKAYAETLKAERETAL</sequence>
<dbReference type="PIRSF" id="PIRSF016624">
    <property type="entry name" value="Mu_prophg_I"/>
    <property type="match status" value="1"/>
</dbReference>
<dbReference type="AlphaFoldDB" id="A0A285UY87"/>
<reference evidence="1 2" key="1">
    <citation type="submission" date="2017-08" db="EMBL/GenBank/DDBJ databases">
        <authorList>
            <person name="de Groot N.N."/>
        </authorList>
    </citation>
    <scope>NUCLEOTIDE SEQUENCE [LARGE SCALE GENOMIC DNA]</scope>
    <source>
        <strain evidence="1 2">JC85</strain>
    </source>
</reference>
<accession>A0A285UY87</accession>
<evidence type="ECO:0000313" key="2">
    <source>
        <dbReference type="Proteomes" id="UP000219167"/>
    </source>
</evidence>
<dbReference type="Pfam" id="PF10123">
    <property type="entry name" value="Mu-like_Pro"/>
    <property type="match status" value="1"/>
</dbReference>